<evidence type="ECO:0000256" key="1">
    <source>
        <dbReference type="SAM" id="MobiDB-lite"/>
    </source>
</evidence>
<reference evidence="2 3" key="1">
    <citation type="journal article" date="2019" name="Emerg. Microbes Infect.">
        <title>Comprehensive subspecies identification of 175 nontuberculous mycobacteria species based on 7547 genomic profiles.</title>
        <authorList>
            <person name="Matsumoto Y."/>
            <person name="Kinjo T."/>
            <person name="Motooka D."/>
            <person name="Nabeya D."/>
            <person name="Jung N."/>
            <person name="Uechi K."/>
            <person name="Horii T."/>
            <person name="Iida T."/>
            <person name="Fujita J."/>
            <person name="Nakamura S."/>
        </authorList>
    </citation>
    <scope>NUCLEOTIDE SEQUENCE [LARGE SCALE GENOMIC DNA]</scope>
    <source>
        <strain evidence="2 3">JCM 30395</strain>
    </source>
</reference>
<feature type="compositionally biased region" description="Polar residues" evidence="1">
    <location>
        <begin position="118"/>
        <end position="140"/>
    </location>
</feature>
<accession>A0A7I7SY39</accession>
<name>A0A7I7SY39_9MYCO</name>
<evidence type="ECO:0000313" key="2">
    <source>
        <dbReference type="EMBL" id="BBY61109.1"/>
    </source>
</evidence>
<feature type="region of interest" description="Disordered" evidence="1">
    <location>
        <begin position="105"/>
        <end position="140"/>
    </location>
</feature>
<organism evidence="2 3">
    <name type="scientific">Mycolicibacterium sarraceniae</name>
    <dbReference type="NCBI Taxonomy" id="1534348"/>
    <lineage>
        <taxon>Bacteria</taxon>
        <taxon>Bacillati</taxon>
        <taxon>Actinomycetota</taxon>
        <taxon>Actinomycetes</taxon>
        <taxon>Mycobacteriales</taxon>
        <taxon>Mycobacteriaceae</taxon>
        <taxon>Mycolicibacterium</taxon>
    </lineage>
</organism>
<dbReference type="RefSeq" id="WP_220096764.1">
    <property type="nucleotide sequence ID" value="NZ_AP022595.1"/>
</dbReference>
<proteinExistence type="predicted"/>
<dbReference type="EMBL" id="AP022595">
    <property type="protein sequence ID" value="BBY61109.1"/>
    <property type="molecule type" value="Genomic_DNA"/>
</dbReference>
<dbReference type="Proteomes" id="UP000466445">
    <property type="component" value="Chromosome"/>
</dbReference>
<keyword evidence="3" id="KW-1185">Reference proteome</keyword>
<feature type="compositionally biased region" description="Polar residues" evidence="1">
    <location>
        <begin position="248"/>
        <end position="258"/>
    </location>
</feature>
<dbReference type="AlphaFoldDB" id="A0A7I7SY39"/>
<sequence>MDGGLRSKVVTGVALLGAGTIALAPVHPVGSAASPLSRIGVPTDVSTANITLAARHDPPERIASWVDSFTNAAIDAGLLGQVHLVDPPPVGRQALTIWTRNRGSNETTVKRAGEGTGANLTTTLPHSPNTASARVGTGSPSGAGNALDNAADETHFAIALPLYPSLGAPGQIATNLSAALKSLAEVNDSINTLPGVVACGEGLTHTIGEYALTIMALSGGVPIAIALPTTSASTAALALTKTADSGTISVPTAANNTGHLPRLSKDSTGSTDAANARPGATAGRAAVAPTRSHSRAGQAGRVSRNTGK</sequence>
<dbReference type="KEGG" id="msar:MSAR_42450"/>
<feature type="region of interest" description="Disordered" evidence="1">
    <location>
        <begin position="248"/>
        <end position="308"/>
    </location>
</feature>
<protein>
    <submittedName>
        <fullName evidence="2">Uncharacterized protein</fullName>
    </submittedName>
</protein>
<gene>
    <name evidence="2" type="ORF">MSAR_42450</name>
</gene>
<evidence type="ECO:0000313" key="3">
    <source>
        <dbReference type="Proteomes" id="UP000466445"/>
    </source>
</evidence>